<dbReference type="AlphaFoldDB" id="A0A7M5WK17"/>
<dbReference type="Proteomes" id="UP000594262">
    <property type="component" value="Unplaced"/>
</dbReference>
<protein>
    <recommendedName>
        <fullName evidence="5">DAN domain-containing protein</fullName>
    </recommendedName>
</protein>
<dbReference type="InterPro" id="IPR004133">
    <property type="entry name" value="DAN_dom"/>
</dbReference>
<dbReference type="Pfam" id="PF03045">
    <property type="entry name" value="DAN"/>
    <property type="match status" value="1"/>
</dbReference>
<dbReference type="Gene3D" id="2.10.90.10">
    <property type="entry name" value="Cystine-knot cytokines"/>
    <property type="match status" value="1"/>
</dbReference>
<dbReference type="GO" id="GO:0005576">
    <property type="term" value="C:extracellular region"/>
    <property type="evidence" value="ECO:0007669"/>
    <property type="project" value="UniProtKB-SubCell"/>
</dbReference>
<evidence type="ECO:0000256" key="3">
    <source>
        <dbReference type="ARBA" id="ARBA00022729"/>
    </source>
</evidence>
<accession>A0A7M5WK17</accession>
<keyword evidence="3" id="KW-0732">Signal</keyword>
<organism evidence="6 7">
    <name type="scientific">Clytia hemisphaerica</name>
    <dbReference type="NCBI Taxonomy" id="252671"/>
    <lineage>
        <taxon>Eukaryota</taxon>
        <taxon>Metazoa</taxon>
        <taxon>Cnidaria</taxon>
        <taxon>Hydrozoa</taxon>
        <taxon>Hydroidolina</taxon>
        <taxon>Leptothecata</taxon>
        <taxon>Obeliida</taxon>
        <taxon>Clytiidae</taxon>
        <taxon>Clytia</taxon>
    </lineage>
</organism>
<evidence type="ECO:0000259" key="5">
    <source>
        <dbReference type="Pfam" id="PF03045"/>
    </source>
</evidence>
<keyword evidence="7" id="KW-1185">Reference proteome</keyword>
<dbReference type="InterPro" id="IPR029034">
    <property type="entry name" value="Cystine-knot_cytokine"/>
</dbReference>
<name>A0A7M5WK17_9CNID</name>
<reference evidence="6" key="1">
    <citation type="submission" date="2021-01" db="UniProtKB">
        <authorList>
            <consortium name="EnsemblMetazoa"/>
        </authorList>
    </citation>
    <scope>IDENTIFICATION</scope>
</reference>
<sequence length="159" mass="18452">MCRHYIVFILYYYSFIVTSYTTNVQRRSPVVGPCKEQSIIQPLDLSSPGCPYHRIVQLPNKICLGSCPHVYEPNLKKSANGIFNRCVMCQPDIQIITAGVPCQNATHTWKHYRQLTIVRGCKCTYIDCECPLRKRDMFEKMKKTAMKYKTVYTKKTVIN</sequence>
<evidence type="ECO:0000313" key="7">
    <source>
        <dbReference type="Proteomes" id="UP000594262"/>
    </source>
</evidence>
<evidence type="ECO:0000313" key="6">
    <source>
        <dbReference type="EnsemblMetazoa" id="CLYHEMP006310.1"/>
    </source>
</evidence>
<proteinExistence type="predicted"/>
<comment type="subcellular location">
    <subcellularLocation>
        <location evidence="1">Secreted</location>
    </subcellularLocation>
</comment>
<evidence type="ECO:0000256" key="4">
    <source>
        <dbReference type="ARBA" id="ARBA00023157"/>
    </source>
</evidence>
<dbReference type="EnsemblMetazoa" id="CLYHEMT006310.1">
    <property type="protein sequence ID" value="CLYHEMP006310.1"/>
    <property type="gene ID" value="CLYHEMG006310"/>
</dbReference>
<keyword evidence="4" id="KW-1015">Disulfide bond</keyword>
<feature type="domain" description="DAN" evidence="5">
    <location>
        <begin position="32"/>
        <end position="124"/>
    </location>
</feature>
<evidence type="ECO:0000256" key="1">
    <source>
        <dbReference type="ARBA" id="ARBA00004613"/>
    </source>
</evidence>
<keyword evidence="2" id="KW-0964">Secreted</keyword>
<evidence type="ECO:0000256" key="2">
    <source>
        <dbReference type="ARBA" id="ARBA00022525"/>
    </source>
</evidence>